<evidence type="ECO:0000256" key="3">
    <source>
        <dbReference type="HAMAP-Rule" id="MF_01934"/>
    </source>
</evidence>
<reference evidence="5 7" key="2">
    <citation type="submission" date="2020-10" db="EMBL/GenBank/DDBJ databases">
        <title>Complete genome sequence of Cupriavidus basilensis CCUG 49340T.</title>
        <authorList>
            <person name="Salva-Serra F."/>
            <person name="Donoso R.A."/>
            <person name="Cho K.H."/>
            <person name="Yoo J.A."/>
            <person name="Lee K."/>
            <person name="Yoon S.-H."/>
            <person name="Perez-Pantoja D."/>
            <person name="Moore E.R.B."/>
        </authorList>
    </citation>
    <scope>NUCLEOTIDE SEQUENCE [LARGE SCALE GENOMIC DNA]</scope>
    <source>
        <strain evidence="7">CCUG 49340</strain>
        <strain evidence="5">DSM 11853</strain>
    </source>
</reference>
<comment type="function">
    <text evidence="3">Converts o-succinylbenzoyl-CoA (OSB-CoA) to 1,4-dihydroxy-2-naphthoyl-CoA (DHNA-CoA).</text>
</comment>
<dbReference type="EMBL" id="CP010537">
    <property type="protein sequence ID" value="AJG22194.1"/>
    <property type="molecule type" value="Genomic_DNA"/>
</dbReference>
<dbReference type="SUPFAM" id="SSF52096">
    <property type="entry name" value="ClpP/crotonase"/>
    <property type="match status" value="1"/>
</dbReference>
<dbReference type="Gene3D" id="3.90.226.10">
    <property type="entry name" value="2-enoyl-CoA Hydratase, Chain A, domain 1"/>
    <property type="match status" value="1"/>
</dbReference>
<dbReference type="InterPro" id="IPR018376">
    <property type="entry name" value="Enoyl-CoA_hyd/isom_CS"/>
</dbReference>
<dbReference type="GeneID" id="98405761"/>
<protein>
    <recommendedName>
        <fullName evidence="3">1,4-dihydroxy-2-naphthoyl-CoA synthase</fullName>
        <shortName evidence="3">DHNA-CoA synthase</shortName>
        <ecNumber evidence="3">4.1.3.36</ecNumber>
    </recommendedName>
</protein>
<accession>A0A0C4YJV3</accession>
<dbReference type="RefSeq" id="WP_043353513.1">
    <property type="nucleotide sequence ID" value="NZ_CP010537.1"/>
</dbReference>
<dbReference type="HAMAP" id="MF_01934">
    <property type="entry name" value="MenB"/>
    <property type="match status" value="1"/>
</dbReference>
<dbReference type="UniPathway" id="UPA01057">
    <property type="reaction ID" value="UER00167"/>
</dbReference>
<dbReference type="InterPro" id="IPR001753">
    <property type="entry name" value="Enoyl-CoA_hydra/iso"/>
</dbReference>
<evidence type="ECO:0000313" key="7">
    <source>
        <dbReference type="Proteomes" id="UP000397656"/>
    </source>
</evidence>
<dbReference type="PANTHER" id="PTHR43113">
    <property type="entry name" value="NUCLEOSIDE-DIPHOSPHATE-SUGAR EPIMERASE"/>
    <property type="match status" value="1"/>
</dbReference>
<dbReference type="GO" id="GO:0008935">
    <property type="term" value="F:1,4-dihydroxy-2-naphthoyl-CoA synthase activity"/>
    <property type="evidence" value="ECO:0007669"/>
    <property type="project" value="UniProtKB-UniRule"/>
</dbReference>
<dbReference type="EMBL" id="CP062804">
    <property type="protein sequence ID" value="QOT79506.1"/>
    <property type="molecule type" value="Genomic_DNA"/>
</dbReference>
<dbReference type="STRING" id="68895.RR42_s0601"/>
<feature type="site" description="Important for catalysis" evidence="3">
    <location>
        <position position="75"/>
    </location>
</feature>
<dbReference type="Gene3D" id="1.10.12.10">
    <property type="entry name" value="Lyase 2-enoyl-coa Hydratase, Chain A, domain 2"/>
    <property type="match status" value="1"/>
</dbReference>
<keyword evidence="2 3" id="KW-0456">Lyase</keyword>
<dbReference type="InterPro" id="IPR029045">
    <property type="entry name" value="ClpP/crotonase-like_dom_sf"/>
</dbReference>
<dbReference type="InterPro" id="IPR010198">
    <property type="entry name" value="DHNA-CoA_synthase_MenB"/>
</dbReference>
<dbReference type="NCBIfam" id="TIGR03210">
    <property type="entry name" value="badI"/>
    <property type="match status" value="1"/>
</dbReference>
<dbReference type="PANTHER" id="PTHR43113:SF1">
    <property type="entry name" value="1,4-DIHYDROXY-2-NAPHTHOYL-COA SYNTHASE, PEROXISOMAL"/>
    <property type="match status" value="1"/>
</dbReference>
<dbReference type="Pfam" id="PF00378">
    <property type="entry name" value="ECH_1"/>
    <property type="match status" value="1"/>
</dbReference>
<comment type="similarity">
    <text evidence="3">Belongs to the enoyl-CoA hydratase/isomerase family. MenB subfamily.</text>
</comment>
<reference evidence="4 6" key="1">
    <citation type="journal article" date="2015" name="Genome Announc.">
        <title>Complete Genome Sequence of Cupriavidus basilensis 4G11, Isolated from the Oak Ridge Field Research Center Site.</title>
        <authorList>
            <person name="Ray J."/>
            <person name="Waters R.J."/>
            <person name="Skerker J.M."/>
            <person name="Kuehl J.V."/>
            <person name="Price M.N."/>
            <person name="Huang J."/>
            <person name="Chakraborty R."/>
            <person name="Arkin A.P."/>
            <person name="Deutschbauer A."/>
        </authorList>
    </citation>
    <scope>NUCLEOTIDE SEQUENCE [LARGE SCALE GENOMIC DNA]</scope>
    <source>
        <strain evidence="4">4G11</strain>
    </source>
</reference>
<dbReference type="Proteomes" id="UP000397656">
    <property type="component" value="Chromosome 2"/>
</dbReference>
<dbReference type="PROSITE" id="PS00166">
    <property type="entry name" value="ENOYL_COA_HYDRATASE"/>
    <property type="match status" value="1"/>
</dbReference>
<comment type="catalytic activity">
    <reaction evidence="1 3">
        <text>2-succinylbenzoyl-CoA + H(+) = 1,4-dihydroxy-2-naphthoyl-CoA + H2O</text>
        <dbReference type="Rhea" id="RHEA:26562"/>
        <dbReference type="ChEBI" id="CHEBI:15377"/>
        <dbReference type="ChEBI" id="CHEBI:15378"/>
        <dbReference type="ChEBI" id="CHEBI:57364"/>
        <dbReference type="ChEBI" id="CHEBI:58897"/>
        <dbReference type="EC" id="4.1.3.36"/>
    </reaction>
</comment>
<dbReference type="GO" id="GO:0016787">
    <property type="term" value="F:hydrolase activity"/>
    <property type="evidence" value="ECO:0007669"/>
    <property type="project" value="UniProtKB-KW"/>
</dbReference>
<dbReference type="CDD" id="cd06558">
    <property type="entry name" value="crotonase-like"/>
    <property type="match status" value="1"/>
</dbReference>
<organism evidence="4 6">
    <name type="scientific">Cupriavidus basilensis</name>
    <dbReference type="NCBI Taxonomy" id="68895"/>
    <lineage>
        <taxon>Bacteria</taxon>
        <taxon>Pseudomonadati</taxon>
        <taxon>Pseudomonadota</taxon>
        <taxon>Betaproteobacteria</taxon>
        <taxon>Burkholderiales</taxon>
        <taxon>Burkholderiaceae</taxon>
        <taxon>Cupriavidus</taxon>
    </lineage>
</organism>
<evidence type="ECO:0000313" key="6">
    <source>
        <dbReference type="Proteomes" id="UP000031843"/>
    </source>
</evidence>
<keyword evidence="5" id="KW-0378">Hydrolase</keyword>
<comment type="pathway">
    <text evidence="3">Quinol/quinone metabolism; menaquinone biosynthesis.</text>
</comment>
<dbReference type="AlphaFoldDB" id="A0A0C4YJV3"/>
<sequence length="260" mass="28609">MNYEDILYDVRNGAAWITINRPEKMNAFRGRTCDELIHAINRAGYDREIGAIVLAGAGEKAFCTGGDQSAHEGQYDGRGTIGLPMEELHNAIRDVPKPVIARVQGYAIGGGNVICTICDFTIASEKAVFGQVGPKVGSVDPGYGTAFLARVVGEKKAREIWYMCRRYPAAEALAMGLVNAVVPHEQLDAEVQKWCDEIMEKSPTALAIAKRSFNMDTAHQSGIAGMGMYALKLYYDTEESREGVTAFQEKRKPDFRKYAK</sequence>
<dbReference type="UniPathway" id="UPA00079"/>
<feature type="binding site" evidence="3">
    <location>
        <position position="250"/>
    </location>
    <ligand>
        <name>substrate</name>
        <note>ligand shared between two neighboring subunits</note>
    </ligand>
</feature>
<comment type="pathway">
    <text evidence="3">Quinol/quinone metabolism; 1,4-dihydroxy-2-naphthoate biosynthesis; 1,4-dihydroxy-2-naphthoate from chorismate: step 6/7.</text>
</comment>
<evidence type="ECO:0000256" key="1">
    <source>
        <dbReference type="ARBA" id="ARBA00000177"/>
    </source>
</evidence>
<feature type="binding site" description="in other chain" evidence="3">
    <location>
        <begin position="64"/>
        <end position="68"/>
    </location>
    <ligand>
        <name>substrate</name>
        <note>ligand shared between two neighboring subunits</note>
    </ligand>
</feature>
<evidence type="ECO:0000313" key="4">
    <source>
        <dbReference type="EMBL" id="AJG22194.1"/>
    </source>
</evidence>
<evidence type="ECO:0000256" key="2">
    <source>
        <dbReference type="ARBA" id="ARBA00023239"/>
    </source>
</evidence>
<dbReference type="GO" id="GO:0005829">
    <property type="term" value="C:cytosol"/>
    <property type="evidence" value="ECO:0007669"/>
    <property type="project" value="TreeGrafter"/>
</dbReference>
<name>A0A0C4YJV3_9BURK</name>
<feature type="site" description="Important for catalysis" evidence="3">
    <location>
        <position position="235"/>
    </location>
</feature>
<dbReference type="InterPro" id="IPR014748">
    <property type="entry name" value="Enoyl-CoA_hydra_C"/>
</dbReference>
<feature type="binding site" description="in other chain" evidence="3">
    <location>
        <begin position="106"/>
        <end position="110"/>
    </location>
    <ligand>
        <name>substrate</name>
        <note>ligand shared between two neighboring subunits</note>
    </ligand>
</feature>
<feature type="binding site" evidence="3">
    <location>
        <position position="235"/>
    </location>
    <ligand>
        <name>substrate</name>
        <note>ligand shared between two neighboring subunits</note>
    </ligand>
</feature>
<dbReference type="OrthoDB" id="9774843at2"/>
<dbReference type="KEGG" id="cbw:RR42_s0601"/>
<dbReference type="Proteomes" id="UP000031843">
    <property type="component" value="Chromosome secondary"/>
</dbReference>
<keyword evidence="3" id="KW-0474">Menaquinone biosynthesis</keyword>
<evidence type="ECO:0000313" key="5">
    <source>
        <dbReference type="EMBL" id="QOT79506.1"/>
    </source>
</evidence>
<dbReference type="InterPro" id="IPR017623">
    <property type="entry name" value="Keto-benzo_CoA_Hydrolase"/>
</dbReference>
<feature type="binding site" description="in other chain" evidence="3">
    <location>
        <position position="75"/>
    </location>
    <ligand>
        <name>substrate</name>
        <note>ligand shared between two neighboring subunits</note>
    </ligand>
</feature>
<dbReference type="GO" id="GO:0009234">
    <property type="term" value="P:menaquinone biosynthetic process"/>
    <property type="evidence" value="ECO:0007669"/>
    <property type="project" value="UniProtKB-UniRule"/>
</dbReference>
<gene>
    <name evidence="5" type="primary">badI</name>
    <name evidence="3" type="synonym">menB</name>
    <name evidence="5" type="ORF">F7R26_032885</name>
    <name evidence="4" type="ORF">RR42_s0601</name>
</gene>
<comment type="caution">
    <text evidence="3">Lacks conserved residue(s) required for the propagation of feature annotation.</text>
</comment>
<dbReference type="EC" id="4.1.3.36" evidence="3"/>
<feature type="binding site" description="in other chain" evidence="3">
    <location>
        <position position="138"/>
    </location>
    <ligand>
        <name>substrate</name>
        <note>ligand shared between two neighboring subunits</note>
    </ligand>
</feature>
<proteinExistence type="inferred from homology"/>
<keyword evidence="6" id="KW-1185">Reference proteome</keyword>